<sequence length="453" mass="50352">MFSKVYNVSVFFDLLSVNCPGVWLCPKGTVFIKVTMFGVSDVTKEVGPTFPLVFNERFTFHKAFKQLASLGNLHRELETSRISMELLQFPAAKNDPIRLAIFSSTLADILYTPLTGYKSKETSADLDLLFCPCSIFPGIIAPKAEVSTKLAIVETTEKVSADGKHSMIPATVSSRSCTMRKKTDAKIIRQHPVCHTKNNVYCKCLNGPRVSSSMKLFSGGDSKKSEKSRRLIKSGGSSPMSKKRCDDCSSCSSIFPFESRSLEKSPSQKGSVREYIVAHHYATRTNKVPVVSGPELDSICDCQLCKRYELYFRERTDDGRRSCCKCACNQPSSESALSNPKMARSRSGDHECHSPVSIGSISSSDDDVVFYCHCHRSLGKGRTASGYTIDEGDSDPTSKGGQDECRRFMKFQEQEREKKAKPDKKKQPSRRGHVTLLVEKNSKLGKWGVKTLQ</sequence>
<reference evidence="5" key="1">
    <citation type="submission" date="2022-01" db="UniProtKB">
        <authorList>
            <consortium name="EnsemblMetazoa"/>
        </authorList>
    </citation>
    <scope>IDENTIFICATION</scope>
</reference>
<dbReference type="GO" id="GO:0032027">
    <property type="term" value="F:myosin light chain binding"/>
    <property type="evidence" value="ECO:0007669"/>
    <property type="project" value="InterPro"/>
</dbReference>
<evidence type="ECO:0000259" key="4">
    <source>
        <dbReference type="Pfam" id="PF14909"/>
    </source>
</evidence>
<evidence type="ECO:0000256" key="2">
    <source>
        <dbReference type="ARBA" id="ARBA00022553"/>
    </source>
</evidence>
<dbReference type="Proteomes" id="UP000494040">
    <property type="component" value="Unassembled WGS sequence"/>
</dbReference>
<dbReference type="InterPro" id="IPR032732">
    <property type="entry name" value="SPATA6_N"/>
</dbReference>
<dbReference type="Pfam" id="PF14909">
    <property type="entry name" value="SPATA6"/>
    <property type="match status" value="1"/>
</dbReference>
<name>A0A8I6STV8_CIMLE</name>
<feature type="compositionally biased region" description="Basic and acidic residues" evidence="3">
    <location>
        <begin position="401"/>
        <end position="420"/>
    </location>
</feature>
<evidence type="ECO:0000313" key="5">
    <source>
        <dbReference type="EnsemblMetazoa" id="XP_024083073.1"/>
    </source>
</evidence>
<keyword evidence="6" id="KW-1185">Reference proteome</keyword>
<keyword evidence="2" id="KW-0597">Phosphoprotein</keyword>
<feature type="region of interest" description="Disordered" evidence="3">
    <location>
        <begin position="385"/>
        <end position="438"/>
    </location>
</feature>
<dbReference type="PANTHER" id="PTHR16435:SF6">
    <property type="entry name" value="IP09370P"/>
    <property type="match status" value="1"/>
</dbReference>
<dbReference type="EnsemblMetazoa" id="XM_024227305.1">
    <property type="protein sequence ID" value="XP_024083073.1"/>
    <property type="gene ID" value="LOC106673264"/>
</dbReference>
<evidence type="ECO:0000256" key="3">
    <source>
        <dbReference type="SAM" id="MobiDB-lite"/>
    </source>
</evidence>
<dbReference type="KEGG" id="clec:106673264"/>
<feature type="compositionally biased region" description="Basic residues" evidence="3">
    <location>
        <begin position="421"/>
        <end position="433"/>
    </location>
</feature>
<proteinExistence type="inferred from homology"/>
<dbReference type="GO" id="GO:0007283">
    <property type="term" value="P:spermatogenesis"/>
    <property type="evidence" value="ECO:0007669"/>
    <property type="project" value="InterPro"/>
</dbReference>
<feature type="region of interest" description="Disordered" evidence="3">
    <location>
        <begin position="332"/>
        <end position="354"/>
    </location>
</feature>
<feature type="region of interest" description="Disordered" evidence="3">
    <location>
        <begin position="216"/>
        <end position="243"/>
    </location>
</feature>
<dbReference type="EnsemblMetazoa" id="XM_024227307.1">
    <property type="protein sequence ID" value="XP_024083075.1"/>
    <property type="gene ID" value="LOC106673264"/>
</dbReference>
<accession>A0A8I6STV8</accession>
<feature type="domain" description="Spermatogenesis-associated protein 6 N-terminal" evidence="4">
    <location>
        <begin position="13"/>
        <end position="152"/>
    </location>
</feature>
<evidence type="ECO:0000256" key="1">
    <source>
        <dbReference type="ARBA" id="ARBA00006215"/>
    </source>
</evidence>
<dbReference type="OrthoDB" id="5963614at2759"/>
<dbReference type="GO" id="GO:0120212">
    <property type="term" value="C:sperm head-tail coupling apparatus"/>
    <property type="evidence" value="ECO:0007669"/>
    <property type="project" value="InterPro"/>
</dbReference>
<protein>
    <recommendedName>
        <fullName evidence="4">Spermatogenesis-associated protein 6 N-terminal domain-containing protein</fullName>
    </recommendedName>
</protein>
<dbReference type="PANTHER" id="PTHR16435">
    <property type="entry name" value="SPERMATOGENESIS-ASSOCIATED PROTEIN 6 SPATA6"/>
    <property type="match status" value="1"/>
</dbReference>
<evidence type="ECO:0000313" key="6">
    <source>
        <dbReference type="Proteomes" id="UP000494040"/>
    </source>
</evidence>
<dbReference type="InterPro" id="IPR042769">
    <property type="entry name" value="SPATA6_fam"/>
</dbReference>
<dbReference type="EnsemblMetazoa" id="XM_014405315.2">
    <property type="protein sequence ID" value="XP_014260801.1"/>
    <property type="gene ID" value="LOC106673264"/>
</dbReference>
<gene>
    <name evidence="5" type="primary">106673264</name>
</gene>
<comment type="similarity">
    <text evidence="1">Belongs to the SPATA6 family.</text>
</comment>
<organism evidence="5 6">
    <name type="scientific">Cimex lectularius</name>
    <name type="common">Bed bug</name>
    <name type="synonym">Acanthia lectularia</name>
    <dbReference type="NCBI Taxonomy" id="79782"/>
    <lineage>
        <taxon>Eukaryota</taxon>
        <taxon>Metazoa</taxon>
        <taxon>Ecdysozoa</taxon>
        <taxon>Arthropoda</taxon>
        <taxon>Hexapoda</taxon>
        <taxon>Insecta</taxon>
        <taxon>Pterygota</taxon>
        <taxon>Neoptera</taxon>
        <taxon>Paraneoptera</taxon>
        <taxon>Hemiptera</taxon>
        <taxon>Heteroptera</taxon>
        <taxon>Panheteroptera</taxon>
        <taxon>Cimicomorpha</taxon>
        <taxon>Cimicidae</taxon>
        <taxon>Cimex</taxon>
    </lineage>
</organism>
<dbReference type="AlphaFoldDB" id="A0A8I6STV8"/>